<gene>
    <name evidence="4" type="ORF">MAR_002032</name>
    <name evidence="5" type="ORF">MAR_002092</name>
    <name evidence="3" type="ORF">MAR_035241</name>
</gene>
<keyword evidence="1" id="KW-0479">Metal-binding</keyword>
<feature type="domain" description="Plastocyanin-like" evidence="2">
    <location>
        <begin position="84"/>
        <end position="183"/>
    </location>
</feature>
<dbReference type="Proteomes" id="UP001164746">
    <property type="component" value="Chromosome 11"/>
</dbReference>
<dbReference type="InterPro" id="IPR011706">
    <property type="entry name" value="Cu-oxidase_C"/>
</dbReference>
<dbReference type="Proteomes" id="UP001164746">
    <property type="component" value="Chromosome 7"/>
</dbReference>
<dbReference type="Gene3D" id="2.60.40.420">
    <property type="entry name" value="Cupredoxins - blue copper proteins"/>
    <property type="match status" value="1"/>
</dbReference>
<dbReference type="PROSITE" id="PS00079">
    <property type="entry name" value="MULTICOPPER_OXIDASE1"/>
    <property type="match status" value="1"/>
</dbReference>
<evidence type="ECO:0000259" key="2">
    <source>
        <dbReference type="Pfam" id="PF07731"/>
    </source>
</evidence>
<dbReference type="Pfam" id="PF07731">
    <property type="entry name" value="Cu-oxidase_2"/>
    <property type="match status" value="1"/>
</dbReference>
<dbReference type="InterPro" id="IPR033138">
    <property type="entry name" value="Cu_oxidase_CS"/>
</dbReference>
<accession>A0ABY7FH49</accession>
<dbReference type="EMBL" id="CP111018">
    <property type="protein sequence ID" value="WAR10165.1"/>
    <property type="molecule type" value="Genomic_DNA"/>
</dbReference>
<protein>
    <submittedName>
        <fullName evidence="4">HEPH-like protein</fullName>
    </submittedName>
</protein>
<sequence>MYWNYIYFTDPLKDAHSGLIGPMVICKTGTLDEDGQRTDSIKVEFATAFFIFDKNLSHLGTANFAARAPARVDVVDPDFIQSNLYFSINGYIYGNLNGLDMEVGQRSAWYVFGMGMDDDIHTVHFHGQLFIRRTKIKIRGDVLEVYAGTYEMVEMKAYNPGTWFFHCHVSTHVQAGMEGAYRVIPRFTNQ</sequence>
<dbReference type="SUPFAM" id="SSF49503">
    <property type="entry name" value="Cupredoxins"/>
    <property type="match status" value="2"/>
</dbReference>
<evidence type="ECO:0000313" key="4">
    <source>
        <dbReference type="EMBL" id="WAR20194.1"/>
    </source>
</evidence>
<dbReference type="EMBL" id="CP111022">
    <property type="protein sequence ID" value="WAR20194.1"/>
    <property type="molecule type" value="Genomic_DNA"/>
</dbReference>
<reference evidence="4" key="1">
    <citation type="submission" date="2022-11" db="EMBL/GenBank/DDBJ databases">
        <title>Centuries of genome instability and evolution in soft-shell clam transmissible cancer (bioRxiv).</title>
        <authorList>
            <person name="Hart S.F.M."/>
            <person name="Yonemitsu M.A."/>
            <person name="Giersch R.M."/>
            <person name="Beal B.F."/>
            <person name="Arriagada G."/>
            <person name="Davis B.W."/>
            <person name="Ostrander E.A."/>
            <person name="Goff S.P."/>
            <person name="Metzger M.J."/>
        </authorList>
    </citation>
    <scope>NUCLEOTIDE SEQUENCE</scope>
    <source>
        <strain evidence="4">MELC-2E11</strain>
        <tissue evidence="4">Siphon/mantle</tissue>
    </source>
</reference>
<keyword evidence="6" id="KW-1185">Reference proteome</keyword>
<name>A0ABY7FH49_MYAAR</name>
<dbReference type="EMBL" id="CP111022">
    <property type="protein sequence ID" value="WAR20254.1"/>
    <property type="molecule type" value="Genomic_DNA"/>
</dbReference>
<dbReference type="PROSITE" id="PS00080">
    <property type="entry name" value="MULTICOPPER_OXIDASE2"/>
    <property type="match status" value="1"/>
</dbReference>
<evidence type="ECO:0000313" key="5">
    <source>
        <dbReference type="EMBL" id="WAR20254.1"/>
    </source>
</evidence>
<evidence type="ECO:0000256" key="1">
    <source>
        <dbReference type="ARBA" id="ARBA00022723"/>
    </source>
</evidence>
<proteinExistence type="predicted"/>
<evidence type="ECO:0000313" key="3">
    <source>
        <dbReference type="EMBL" id="WAR10165.1"/>
    </source>
</evidence>
<dbReference type="InterPro" id="IPR002355">
    <property type="entry name" value="Cu_oxidase_Cu_BS"/>
</dbReference>
<organism evidence="4 6">
    <name type="scientific">Mya arenaria</name>
    <name type="common">Soft-shell clam</name>
    <dbReference type="NCBI Taxonomy" id="6604"/>
    <lineage>
        <taxon>Eukaryota</taxon>
        <taxon>Metazoa</taxon>
        <taxon>Spiralia</taxon>
        <taxon>Lophotrochozoa</taxon>
        <taxon>Mollusca</taxon>
        <taxon>Bivalvia</taxon>
        <taxon>Autobranchia</taxon>
        <taxon>Heteroconchia</taxon>
        <taxon>Euheterodonta</taxon>
        <taxon>Imparidentia</taxon>
        <taxon>Neoheterodontei</taxon>
        <taxon>Myida</taxon>
        <taxon>Myoidea</taxon>
        <taxon>Myidae</taxon>
        <taxon>Mya</taxon>
    </lineage>
</organism>
<evidence type="ECO:0000313" key="6">
    <source>
        <dbReference type="Proteomes" id="UP001164746"/>
    </source>
</evidence>
<dbReference type="InterPro" id="IPR008972">
    <property type="entry name" value="Cupredoxin"/>
</dbReference>